<evidence type="ECO:0000256" key="1">
    <source>
        <dbReference type="SAM" id="MobiDB-lite"/>
    </source>
</evidence>
<protein>
    <submittedName>
        <fullName evidence="2">Uncharacterized protein</fullName>
    </submittedName>
</protein>
<dbReference type="EMBL" id="BGZK01000124">
    <property type="protein sequence ID" value="GBP20954.1"/>
    <property type="molecule type" value="Genomic_DNA"/>
</dbReference>
<dbReference type="AlphaFoldDB" id="A0A4C1U4L3"/>
<reference evidence="2 3" key="1">
    <citation type="journal article" date="2019" name="Commun. Biol.">
        <title>The bagworm genome reveals a unique fibroin gene that provides high tensile strength.</title>
        <authorList>
            <person name="Kono N."/>
            <person name="Nakamura H."/>
            <person name="Ohtoshi R."/>
            <person name="Tomita M."/>
            <person name="Numata K."/>
            <person name="Arakawa K."/>
        </authorList>
    </citation>
    <scope>NUCLEOTIDE SEQUENCE [LARGE SCALE GENOMIC DNA]</scope>
</reference>
<gene>
    <name evidence="2" type="ORF">EVAR_9525_1</name>
</gene>
<proteinExistence type="predicted"/>
<evidence type="ECO:0000313" key="3">
    <source>
        <dbReference type="Proteomes" id="UP000299102"/>
    </source>
</evidence>
<feature type="region of interest" description="Disordered" evidence="1">
    <location>
        <begin position="1"/>
        <end position="26"/>
    </location>
</feature>
<sequence>MHWQGGVVIEREEMRERKERGRKRKPEGFDVIGRDLIGMGVLSARDCPRVTRNQACRHDHERASARAGPSSGTPGGAPGSLLRL</sequence>
<feature type="region of interest" description="Disordered" evidence="1">
    <location>
        <begin position="53"/>
        <end position="84"/>
    </location>
</feature>
<name>A0A4C1U4L3_EUMVA</name>
<comment type="caution">
    <text evidence="2">The sequence shown here is derived from an EMBL/GenBank/DDBJ whole genome shotgun (WGS) entry which is preliminary data.</text>
</comment>
<keyword evidence="3" id="KW-1185">Reference proteome</keyword>
<organism evidence="2 3">
    <name type="scientific">Eumeta variegata</name>
    <name type="common">Bagworm moth</name>
    <name type="synonym">Eumeta japonica</name>
    <dbReference type="NCBI Taxonomy" id="151549"/>
    <lineage>
        <taxon>Eukaryota</taxon>
        <taxon>Metazoa</taxon>
        <taxon>Ecdysozoa</taxon>
        <taxon>Arthropoda</taxon>
        <taxon>Hexapoda</taxon>
        <taxon>Insecta</taxon>
        <taxon>Pterygota</taxon>
        <taxon>Neoptera</taxon>
        <taxon>Endopterygota</taxon>
        <taxon>Lepidoptera</taxon>
        <taxon>Glossata</taxon>
        <taxon>Ditrysia</taxon>
        <taxon>Tineoidea</taxon>
        <taxon>Psychidae</taxon>
        <taxon>Oiketicinae</taxon>
        <taxon>Eumeta</taxon>
    </lineage>
</organism>
<accession>A0A4C1U4L3</accession>
<dbReference type="Proteomes" id="UP000299102">
    <property type="component" value="Unassembled WGS sequence"/>
</dbReference>
<evidence type="ECO:0000313" key="2">
    <source>
        <dbReference type="EMBL" id="GBP20954.1"/>
    </source>
</evidence>
<feature type="compositionally biased region" description="Basic and acidic residues" evidence="1">
    <location>
        <begin position="9"/>
        <end position="19"/>
    </location>
</feature>